<dbReference type="EC" id="1.1.1.94" evidence="10 13"/>
<dbReference type="GO" id="GO:0046167">
    <property type="term" value="P:glycerol-3-phosphate biosynthetic process"/>
    <property type="evidence" value="ECO:0007669"/>
    <property type="project" value="UniProtKB-UniRule"/>
</dbReference>
<dbReference type="Proteomes" id="UP000070578">
    <property type="component" value="Unassembled WGS sequence"/>
</dbReference>
<feature type="domain" description="Glycerol-3-phosphate dehydrogenase NAD-dependent C-terminal" evidence="19">
    <location>
        <begin position="184"/>
        <end position="324"/>
    </location>
</feature>
<reference evidence="20 21" key="2">
    <citation type="submission" date="2016-03" db="EMBL/GenBank/DDBJ databases">
        <title>New uncultured bacterium of the family Gallionellaceae from acid mine drainage: description and reconstruction of genome based on metagenomic analysis of microbial community.</title>
        <authorList>
            <person name="Kadnikov V."/>
            <person name="Ivasenko D."/>
            <person name="Beletsky A."/>
            <person name="Mardanov A."/>
            <person name="Danilova E."/>
            <person name="Pimenov N."/>
            <person name="Karnachuk O."/>
            <person name="Ravin N."/>
        </authorList>
    </citation>
    <scope>NUCLEOTIDE SEQUENCE [LARGE SCALE GENOMIC DNA]</scope>
    <source>
        <strain evidence="20">ShG14-8</strain>
    </source>
</reference>
<dbReference type="AlphaFoldDB" id="A0A139BQR9"/>
<sequence>MNITIIGAGAWGTALATSLASHHSVTLWARHAANIKAMRSTNLNQRYLPDILLPANLEFSSDFDAALAKAELVIIALPTAALRSTLQKLAQSARFLSAGLSPEFGVVLACKGFEAESSKLPHQVVDEVLPPGCRYGVLSGPSFAQEVARGLPTALTLASVDEEFARHTAKALHHARLRIYASNDVIGVEVGGAVKNVLAIASGICDGMGLGQNARAALLSRGLAEITRLGLKLGGRIETLAGLSGLGDLILTCTGDLSRNRQVGLQLAQQHDLPEILRRLKHVAEGVYTAREVHHLAQRLGVTMPISEAVYRILYEDIPAVEMVVELLNRTPNPEFGGD</sequence>
<feature type="binding site" evidence="16">
    <location>
        <position position="144"/>
    </location>
    <ligand>
        <name>NAD(+)</name>
        <dbReference type="ChEBI" id="CHEBI:57540"/>
    </ligand>
</feature>
<dbReference type="FunFam" id="3.40.50.720:FF:000019">
    <property type="entry name" value="Glycerol-3-phosphate dehydrogenase [NAD(P)+]"/>
    <property type="match status" value="1"/>
</dbReference>
<evidence type="ECO:0000256" key="15">
    <source>
        <dbReference type="PIRSR" id="PIRSR000114-2"/>
    </source>
</evidence>
<feature type="binding site" evidence="13">
    <location>
        <position position="111"/>
    </location>
    <ligand>
        <name>NADPH</name>
        <dbReference type="ChEBI" id="CHEBI:57783"/>
    </ligand>
</feature>
<proteinExistence type="inferred from homology"/>
<feature type="binding site" evidence="13">
    <location>
        <position position="283"/>
    </location>
    <ligand>
        <name>NADPH</name>
        <dbReference type="ChEBI" id="CHEBI:57783"/>
    </ligand>
</feature>
<name>A0A139BQR9_9PROT</name>
<evidence type="ECO:0000256" key="6">
    <source>
        <dbReference type="ARBA" id="ARBA00023098"/>
    </source>
</evidence>
<feature type="binding site" evidence="13">
    <location>
        <position position="248"/>
    </location>
    <ligand>
        <name>sn-glycerol 3-phosphate</name>
        <dbReference type="ChEBI" id="CHEBI:57597"/>
    </ligand>
</feature>
<feature type="binding site" evidence="13">
    <location>
        <position position="47"/>
    </location>
    <ligand>
        <name>NADPH</name>
        <dbReference type="ChEBI" id="CHEBI:57783"/>
    </ligand>
</feature>
<feature type="binding site" evidence="13">
    <location>
        <position position="140"/>
    </location>
    <ligand>
        <name>sn-glycerol 3-phosphate</name>
        <dbReference type="ChEBI" id="CHEBI:57597"/>
    </ligand>
</feature>
<evidence type="ECO:0000256" key="10">
    <source>
        <dbReference type="ARBA" id="ARBA00066687"/>
    </source>
</evidence>
<evidence type="ECO:0000256" key="16">
    <source>
        <dbReference type="PIRSR" id="PIRSR000114-3"/>
    </source>
</evidence>
<dbReference type="InterPro" id="IPR006109">
    <property type="entry name" value="G3P_DH_NAD-dep_C"/>
</dbReference>
<dbReference type="InterPro" id="IPR013328">
    <property type="entry name" value="6PGD_dom2"/>
</dbReference>
<dbReference type="InterPro" id="IPR011128">
    <property type="entry name" value="G3P_DH_NAD-dep_N"/>
</dbReference>
<evidence type="ECO:0000256" key="14">
    <source>
        <dbReference type="PIRSR" id="PIRSR000114-1"/>
    </source>
</evidence>
<dbReference type="FunFam" id="1.10.1040.10:FF:000001">
    <property type="entry name" value="Glycerol-3-phosphate dehydrogenase [NAD(P)+]"/>
    <property type="match status" value="1"/>
</dbReference>
<comment type="caution">
    <text evidence="13">Lacks conserved residue(s) required for the propagation of feature annotation.</text>
</comment>
<dbReference type="GO" id="GO:0008654">
    <property type="term" value="P:phospholipid biosynthetic process"/>
    <property type="evidence" value="ECO:0007669"/>
    <property type="project" value="UniProtKB-KW"/>
</dbReference>
<protein>
    <recommendedName>
        <fullName evidence="11 13">Glycerol-3-phosphate dehydrogenase [NAD(P)+]</fullName>
        <ecNumber evidence="10 13">1.1.1.94</ecNumber>
    </recommendedName>
    <alternativeName>
        <fullName evidence="13">NAD(P)(+)-dependent glycerol-3-phosphate dehydrogenase</fullName>
    </alternativeName>
    <alternativeName>
        <fullName evidence="12 13">NAD(P)H-dependent dihydroxyacetone-phosphate reductase</fullName>
    </alternativeName>
</protein>
<dbReference type="NCBIfam" id="NF000940">
    <property type="entry name" value="PRK00094.1-2"/>
    <property type="match status" value="1"/>
</dbReference>
<organism evidence="20 21">
    <name type="scientific">Candidatus Gallionella acididurans</name>
    <dbReference type="NCBI Taxonomy" id="1796491"/>
    <lineage>
        <taxon>Bacteria</taxon>
        <taxon>Pseudomonadati</taxon>
        <taxon>Pseudomonadota</taxon>
        <taxon>Betaproteobacteria</taxon>
        <taxon>Nitrosomonadales</taxon>
        <taxon>Gallionellaceae</taxon>
        <taxon>Gallionella</taxon>
    </lineage>
</organism>
<dbReference type="PANTHER" id="PTHR11728">
    <property type="entry name" value="GLYCEROL-3-PHOSPHATE DEHYDROGENASE"/>
    <property type="match status" value="1"/>
</dbReference>
<feature type="domain" description="Glycerol-3-phosphate dehydrogenase NAD-dependent N-terminal" evidence="18">
    <location>
        <begin position="2"/>
        <end position="164"/>
    </location>
</feature>
<dbReference type="UniPathway" id="UPA00940"/>
<dbReference type="PATRIC" id="fig|1796491.3.peg.2757"/>
<evidence type="ECO:0000313" key="20">
    <source>
        <dbReference type="EMBL" id="KXS31357.1"/>
    </source>
</evidence>
<dbReference type="PRINTS" id="PR00077">
    <property type="entry name" value="GPDHDRGNASE"/>
</dbReference>
<comment type="catalytic activity">
    <reaction evidence="9">
        <text>sn-glycerol 3-phosphate + NADP(+) = dihydroxyacetone phosphate + NADPH + H(+)</text>
        <dbReference type="Rhea" id="RHEA:11096"/>
        <dbReference type="ChEBI" id="CHEBI:15378"/>
        <dbReference type="ChEBI" id="CHEBI:57597"/>
        <dbReference type="ChEBI" id="CHEBI:57642"/>
        <dbReference type="ChEBI" id="CHEBI:57783"/>
        <dbReference type="ChEBI" id="CHEBI:58349"/>
        <dbReference type="EC" id="1.1.1.94"/>
    </reaction>
    <physiologicalReaction direction="right-to-left" evidence="9">
        <dbReference type="Rhea" id="RHEA:11098"/>
    </physiologicalReaction>
</comment>
<feature type="binding site" evidence="13">
    <location>
        <position position="259"/>
    </location>
    <ligand>
        <name>NADPH</name>
        <dbReference type="ChEBI" id="CHEBI:57783"/>
    </ligand>
</feature>
<feature type="binding site" evidence="15">
    <location>
        <position position="111"/>
    </location>
    <ligand>
        <name>substrate</name>
    </ligand>
</feature>
<evidence type="ECO:0000256" key="9">
    <source>
        <dbReference type="ARBA" id="ARBA00052716"/>
    </source>
</evidence>
<dbReference type="GO" id="GO:0051287">
    <property type="term" value="F:NAD binding"/>
    <property type="evidence" value="ECO:0007669"/>
    <property type="project" value="InterPro"/>
</dbReference>
<accession>A0A139BQR9</accession>
<feature type="active site" description="Proton acceptor" evidence="13 14">
    <location>
        <position position="195"/>
    </location>
</feature>
<dbReference type="InterPro" id="IPR006168">
    <property type="entry name" value="G3P_DH_NAD-dep"/>
</dbReference>
<evidence type="ECO:0000256" key="1">
    <source>
        <dbReference type="ARBA" id="ARBA00011009"/>
    </source>
</evidence>
<comment type="pathway">
    <text evidence="13">Membrane lipid metabolism; glycerophospholipid metabolism.</text>
</comment>
<evidence type="ECO:0000256" key="4">
    <source>
        <dbReference type="ARBA" id="ARBA00023002"/>
    </source>
</evidence>
<dbReference type="InterPro" id="IPR036291">
    <property type="entry name" value="NAD(P)-bd_dom_sf"/>
</dbReference>
<dbReference type="GO" id="GO:0005975">
    <property type="term" value="P:carbohydrate metabolic process"/>
    <property type="evidence" value="ECO:0007669"/>
    <property type="project" value="InterPro"/>
</dbReference>
<dbReference type="HAMAP" id="MF_00394">
    <property type="entry name" value="NAD_Glyc3P_dehydrog"/>
    <property type="match status" value="1"/>
</dbReference>
<feature type="binding site" evidence="13">
    <location>
        <position position="195"/>
    </location>
    <ligand>
        <name>sn-glycerol 3-phosphate</name>
        <dbReference type="ChEBI" id="CHEBI:57597"/>
    </ligand>
</feature>
<comment type="catalytic activity">
    <reaction evidence="13">
        <text>sn-glycerol 3-phosphate + NAD(+) = dihydroxyacetone phosphate + NADH + H(+)</text>
        <dbReference type="Rhea" id="RHEA:11092"/>
        <dbReference type="ChEBI" id="CHEBI:15378"/>
        <dbReference type="ChEBI" id="CHEBI:57540"/>
        <dbReference type="ChEBI" id="CHEBI:57597"/>
        <dbReference type="ChEBI" id="CHEBI:57642"/>
        <dbReference type="ChEBI" id="CHEBI:57945"/>
        <dbReference type="EC" id="1.1.1.94"/>
    </reaction>
</comment>
<dbReference type="Pfam" id="PF07479">
    <property type="entry name" value="NAD_Gly3P_dh_C"/>
    <property type="match status" value="1"/>
</dbReference>
<keyword evidence="6 13" id="KW-0443">Lipid metabolism</keyword>
<keyword evidence="3 13" id="KW-0521">NADP</keyword>
<keyword evidence="7 13" id="KW-0594">Phospholipid biosynthesis</keyword>
<dbReference type="NCBIfam" id="NF000942">
    <property type="entry name" value="PRK00094.1-4"/>
    <property type="match status" value="1"/>
</dbReference>
<evidence type="ECO:0000256" key="7">
    <source>
        <dbReference type="ARBA" id="ARBA00023209"/>
    </source>
</evidence>
<evidence type="ECO:0000313" key="21">
    <source>
        <dbReference type="Proteomes" id="UP000070578"/>
    </source>
</evidence>
<keyword evidence="4 13" id="KW-0560">Oxidoreductase</keyword>
<comment type="function">
    <text evidence="13">Catalyzes the reduction of the glycolytic intermediate dihydroxyacetone phosphate (DHAP) to sn-glycerol 3-phosphate (G3P), the key precursor for phospholipid synthesis.</text>
</comment>
<comment type="caution">
    <text evidence="20">The sequence shown here is derived from an EMBL/GenBank/DDBJ whole genome shotgun (WGS) entry which is preliminary data.</text>
</comment>
<dbReference type="SUPFAM" id="SSF51735">
    <property type="entry name" value="NAD(P)-binding Rossmann-fold domains"/>
    <property type="match status" value="1"/>
</dbReference>
<feature type="binding site" evidence="13">
    <location>
        <position position="11"/>
    </location>
    <ligand>
        <name>NADPH</name>
        <dbReference type="ChEBI" id="CHEBI:57783"/>
    </ligand>
</feature>
<evidence type="ECO:0000256" key="8">
    <source>
        <dbReference type="ARBA" id="ARBA00023264"/>
    </source>
</evidence>
<keyword evidence="8 13" id="KW-1208">Phospholipid metabolism</keyword>
<feature type="binding site" evidence="13">
    <location>
        <position position="285"/>
    </location>
    <ligand>
        <name>NADPH</name>
        <dbReference type="ChEBI" id="CHEBI:57783"/>
    </ligand>
</feature>
<evidence type="ECO:0000256" key="17">
    <source>
        <dbReference type="RuleBase" id="RU000437"/>
    </source>
</evidence>
<dbReference type="GO" id="GO:0141152">
    <property type="term" value="F:glycerol-3-phosphate dehydrogenase (NAD+) activity"/>
    <property type="evidence" value="ECO:0007669"/>
    <property type="project" value="RHEA"/>
</dbReference>
<feature type="binding site" evidence="13">
    <location>
        <position position="31"/>
    </location>
    <ligand>
        <name>NADPH</name>
        <dbReference type="ChEBI" id="CHEBI:57783"/>
    </ligand>
</feature>
<evidence type="ECO:0000259" key="18">
    <source>
        <dbReference type="Pfam" id="PF01210"/>
    </source>
</evidence>
<dbReference type="Gene3D" id="3.40.50.720">
    <property type="entry name" value="NAD(P)-binding Rossmann-like Domain"/>
    <property type="match status" value="1"/>
</dbReference>
<feature type="binding site" evidence="15">
    <location>
        <begin position="259"/>
        <end position="260"/>
    </location>
    <ligand>
        <name>substrate</name>
    </ligand>
</feature>
<reference evidence="20 21" key="1">
    <citation type="submission" date="2016-02" db="EMBL/GenBank/DDBJ databases">
        <authorList>
            <person name="Wen L."/>
            <person name="He K."/>
            <person name="Yang H."/>
        </authorList>
    </citation>
    <scope>NUCLEOTIDE SEQUENCE [LARGE SCALE GENOMIC DNA]</scope>
    <source>
        <strain evidence="20">ShG14-8</strain>
    </source>
</reference>
<keyword evidence="2 13" id="KW-0444">Lipid biosynthesis</keyword>
<dbReference type="EMBL" id="LSLI01000080">
    <property type="protein sequence ID" value="KXS31357.1"/>
    <property type="molecule type" value="Genomic_DNA"/>
</dbReference>
<evidence type="ECO:0000256" key="5">
    <source>
        <dbReference type="ARBA" id="ARBA00023027"/>
    </source>
</evidence>
<comment type="subcellular location">
    <subcellularLocation>
        <location evidence="13">Cytoplasm</location>
    </subcellularLocation>
</comment>
<feature type="binding site" evidence="13">
    <location>
        <position position="111"/>
    </location>
    <ligand>
        <name>sn-glycerol 3-phosphate</name>
        <dbReference type="ChEBI" id="CHEBI:57597"/>
    </ligand>
</feature>
<dbReference type="PANTHER" id="PTHR11728:SF1">
    <property type="entry name" value="GLYCEROL-3-PHOSPHATE DEHYDROGENASE [NAD(+)] 2, CHLOROPLASTIC"/>
    <property type="match status" value="1"/>
</dbReference>
<comment type="similarity">
    <text evidence="1 13 17">Belongs to the NAD-dependent glycerol-3-phosphate dehydrogenase family.</text>
</comment>
<evidence type="ECO:0000256" key="3">
    <source>
        <dbReference type="ARBA" id="ARBA00022857"/>
    </source>
</evidence>
<gene>
    <name evidence="13" type="primary">gpsA</name>
    <name evidence="20" type="ORF">AWT59_2530</name>
</gene>
<dbReference type="PIRSF" id="PIRSF000114">
    <property type="entry name" value="Glycerol-3-P_dh"/>
    <property type="match status" value="1"/>
</dbReference>
<dbReference type="Gene3D" id="1.10.1040.10">
    <property type="entry name" value="N-(1-d-carboxylethyl)-l-norvaline Dehydrogenase, domain 2"/>
    <property type="match status" value="1"/>
</dbReference>
<feature type="binding site" evidence="13">
    <location>
        <position position="258"/>
    </location>
    <ligand>
        <name>sn-glycerol 3-phosphate</name>
        <dbReference type="ChEBI" id="CHEBI:57597"/>
    </ligand>
</feature>
<dbReference type="SUPFAM" id="SSF48179">
    <property type="entry name" value="6-phosphogluconate dehydrogenase C-terminal domain-like"/>
    <property type="match status" value="1"/>
</dbReference>
<dbReference type="InterPro" id="IPR008927">
    <property type="entry name" value="6-PGluconate_DH-like_C_sf"/>
</dbReference>
<evidence type="ECO:0000259" key="19">
    <source>
        <dbReference type="Pfam" id="PF07479"/>
    </source>
</evidence>
<keyword evidence="13" id="KW-0963">Cytoplasm</keyword>
<feature type="binding site" evidence="16">
    <location>
        <begin position="7"/>
        <end position="12"/>
    </location>
    <ligand>
        <name>NAD(+)</name>
        <dbReference type="ChEBI" id="CHEBI:57540"/>
    </ligand>
</feature>
<feature type="binding site" evidence="13">
    <location>
        <position position="259"/>
    </location>
    <ligand>
        <name>sn-glycerol 3-phosphate</name>
        <dbReference type="ChEBI" id="CHEBI:57597"/>
    </ligand>
</feature>
<feature type="binding site" evidence="13">
    <location>
        <position position="260"/>
    </location>
    <ligand>
        <name>sn-glycerol 3-phosphate</name>
        <dbReference type="ChEBI" id="CHEBI:57597"/>
    </ligand>
</feature>
<keyword evidence="5 13" id="KW-0520">NAD</keyword>
<dbReference type="GO" id="GO:0046168">
    <property type="term" value="P:glycerol-3-phosphate catabolic process"/>
    <property type="evidence" value="ECO:0007669"/>
    <property type="project" value="InterPro"/>
</dbReference>
<evidence type="ECO:0000256" key="2">
    <source>
        <dbReference type="ARBA" id="ARBA00022516"/>
    </source>
</evidence>
<feature type="binding site" evidence="13">
    <location>
        <position position="30"/>
    </location>
    <ligand>
        <name>NADPH</name>
        <dbReference type="ChEBI" id="CHEBI:57783"/>
    </ligand>
</feature>
<dbReference type="Pfam" id="PF01210">
    <property type="entry name" value="NAD_Gly3P_dh_N"/>
    <property type="match status" value="1"/>
</dbReference>
<evidence type="ECO:0000256" key="13">
    <source>
        <dbReference type="HAMAP-Rule" id="MF_00394"/>
    </source>
</evidence>
<evidence type="ECO:0000256" key="11">
    <source>
        <dbReference type="ARBA" id="ARBA00069372"/>
    </source>
</evidence>
<feature type="binding site" evidence="13">
    <location>
        <position position="142"/>
    </location>
    <ligand>
        <name>sn-glycerol 3-phosphate</name>
        <dbReference type="ChEBI" id="CHEBI:57597"/>
    </ligand>
</feature>
<feature type="binding site" evidence="16">
    <location>
        <position position="259"/>
    </location>
    <ligand>
        <name>NAD(+)</name>
        <dbReference type="ChEBI" id="CHEBI:57540"/>
    </ligand>
</feature>
<keyword evidence="13" id="KW-0547">Nucleotide-binding</keyword>
<dbReference type="GO" id="GO:0006650">
    <property type="term" value="P:glycerophospholipid metabolic process"/>
    <property type="evidence" value="ECO:0007669"/>
    <property type="project" value="UniProtKB-UniRule"/>
</dbReference>
<dbReference type="GO" id="GO:0005829">
    <property type="term" value="C:cytosol"/>
    <property type="evidence" value="ECO:0007669"/>
    <property type="project" value="TreeGrafter"/>
</dbReference>
<dbReference type="GO" id="GO:0141153">
    <property type="term" value="F:glycerol-3-phosphate dehydrogenase (NADP+) activity"/>
    <property type="evidence" value="ECO:0007669"/>
    <property type="project" value="RHEA"/>
</dbReference>
<evidence type="ECO:0000256" key="12">
    <source>
        <dbReference type="ARBA" id="ARBA00080511"/>
    </source>
</evidence>
<feature type="binding site" evidence="13">
    <location>
        <position position="144"/>
    </location>
    <ligand>
        <name>NADPH</name>
        <dbReference type="ChEBI" id="CHEBI:57783"/>
    </ligand>
</feature>
<dbReference type="PROSITE" id="PS00957">
    <property type="entry name" value="NAD_G3PDH"/>
    <property type="match status" value="1"/>
</dbReference>